<dbReference type="AlphaFoldDB" id="A0A392V529"/>
<comment type="caution">
    <text evidence="2">The sequence shown here is derived from an EMBL/GenBank/DDBJ whole genome shotgun (WGS) entry which is preliminary data.</text>
</comment>
<dbReference type="Proteomes" id="UP000265520">
    <property type="component" value="Unassembled WGS sequence"/>
</dbReference>
<feature type="non-terminal residue" evidence="2">
    <location>
        <position position="1"/>
    </location>
</feature>
<sequence>VQAPEETQDDCSSEQESEVIIQRSENVAQNRGPSVRVQKNHPLDLVIRNPNQGSQLGGQMM</sequence>
<evidence type="ECO:0000313" key="2">
    <source>
        <dbReference type="EMBL" id="MCI82552.1"/>
    </source>
</evidence>
<accession>A0A392V529</accession>
<protein>
    <submittedName>
        <fullName evidence="2">Uncharacterized protein</fullName>
    </submittedName>
</protein>
<reference evidence="2 3" key="1">
    <citation type="journal article" date="2018" name="Front. Plant Sci.">
        <title>Red Clover (Trifolium pratense) and Zigzag Clover (T. medium) - A Picture of Genomic Similarities and Differences.</title>
        <authorList>
            <person name="Dluhosova J."/>
            <person name="Istvanek J."/>
            <person name="Nedelnik J."/>
            <person name="Repkova J."/>
        </authorList>
    </citation>
    <scope>NUCLEOTIDE SEQUENCE [LARGE SCALE GENOMIC DNA]</scope>
    <source>
        <strain evidence="3">cv. 10/8</strain>
        <tissue evidence="2">Leaf</tissue>
    </source>
</reference>
<keyword evidence="3" id="KW-1185">Reference proteome</keyword>
<evidence type="ECO:0000256" key="1">
    <source>
        <dbReference type="SAM" id="MobiDB-lite"/>
    </source>
</evidence>
<organism evidence="2 3">
    <name type="scientific">Trifolium medium</name>
    <dbReference type="NCBI Taxonomy" id="97028"/>
    <lineage>
        <taxon>Eukaryota</taxon>
        <taxon>Viridiplantae</taxon>
        <taxon>Streptophyta</taxon>
        <taxon>Embryophyta</taxon>
        <taxon>Tracheophyta</taxon>
        <taxon>Spermatophyta</taxon>
        <taxon>Magnoliopsida</taxon>
        <taxon>eudicotyledons</taxon>
        <taxon>Gunneridae</taxon>
        <taxon>Pentapetalae</taxon>
        <taxon>rosids</taxon>
        <taxon>fabids</taxon>
        <taxon>Fabales</taxon>
        <taxon>Fabaceae</taxon>
        <taxon>Papilionoideae</taxon>
        <taxon>50 kb inversion clade</taxon>
        <taxon>NPAAA clade</taxon>
        <taxon>Hologalegina</taxon>
        <taxon>IRL clade</taxon>
        <taxon>Trifolieae</taxon>
        <taxon>Trifolium</taxon>
    </lineage>
</organism>
<feature type="region of interest" description="Disordered" evidence="1">
    <location>
        <begin position="24"/>
        <end position="61"/>
    </location>
</feature>
<name>A0A392V529_9FABA</name>
<dbReference type="EMBL" id="LXQA011046276">
    <property type="protein sequence ID" value="MCI82552.1"/>
    <property type="molecule type" value="Genomic_DNA"/>
</dbReference>
<evidence type="ECO:0000313" key="3">
    <source>
        <dbReference type="Proteomes" id="UP000265520"/>
    </source>
</evidence>
<proteinExistence type="predicted"/>